<dbReference type="Pfam" id="PF00106">
    <property type="entry name" value="adh_short"/>
    <property type="match status" value="1"/>
</dbReference>
<dbReference type="FunFam" id="3.40.50.720:FF:000084">
    <property type="entry name" value="Short-chain dehydrogenase reductase"/>
    <property type="match status" value="1"/>
</dbReference>
<dbReference type="Proteomes" id="UP000260814">
    <property type="component" value="Unassembled WGS sequence"/>
</dbReference>
<dbReference type="PANTHER" id="PTHR42760">
    <property type="entry name" value="SHORT-CHAIN DEHYDROGENASES/REDUCTASES FAMILY MEMBER"/>
    <property type="match status" value="1"/>
</dbReference>
<evidence type="ECO:0000313" key="4">
    <source>
        <dbReference type="Proteomes" id="UP000260814"/>
    </source>
</evidence>
<dbReference type="EMBL" id="QSTW01000024">
    <property type="protein sequence ID" value="RGM86766.1"/>
    <property type="molecule type" value="Genomic_DNA"/>
</dbReference>
<accession>A0A3E4Z4Y9</accession>
<dbReference type="InterPro" id="IPR002347">
    <property type="entry name" value="SDR_fam"/>
</dbReference>
<gene>
    <name evidence="3" type="ORF">DXB87_14575</name>
</gene>
<protein>
    <submittedName>
        <fullName evidence="3">SDR family NAD(P)-dependent oxidoreductase</fullName>
    </submittedName>
</protein>
<dbReference type="SUPFAM" id="SSF51735">
    <property type="entry name" value="NAD(P)-binding Rossmann-fold domains"/>
    <property type="match status" value="1"/>
</dbReference>
<evidence type="ECO:0000256" key="1">
    <source>
        <dbReference type="ARBA" id="ARBA00006484"/>
    </source>
</evidence>
<organism evidence="3 4">
    <name type="scientific">Phocaeicola plebeius</name>
    <dbReference type="NCBI Taxonomy" id="310297"/>
    <lineage>
        <taxon>Bacteria</taxon>
        <taxon>Pseudomonadati</taxon>
        <taxon>Bacteroidota</taxon>
        <taxon>Bacteroidia</taxon>
        <taxon>Bacteroidales</taxon>
        <taxon>Bacteroidaceae</taxon>
        <taxon>Phocaeicola</taxon>
    </lineage>
</organism>
<proteinExistence type="inferred from homology"/>
<evidence type="ECO:0000256" key="2">
    <source>
        <dbReference type="RuleBase" id="RU000363"/>
    </source>
</evidence>
<dbReference type="CDD" id="cd05233">
    <property type="entry name" value="SDR_c"/>
    <property type="match status" value="1"/>
</dbReference>
<name>A0A3E4Z4Y9_9BACT</name>
<comment type="caution">
    <text evidence="3">The sequence shown here is derived from an EMBL/GenBank/DDBJ whole genome shotgun (WGS) entry which is preliminary data.</text>
</comment>
<dbReference type="PRINTS" id="PR00080">
    <property type="entry name" value="SDRFAMILY"/>
</dbReference>
<comment type="similarity">
    <text evidence="1 2">Belongs to the short-chain dehydrogenases/reductases (SDR) family.</text>
</comment>
<reference evidence="3 4" key="1">
    <citation type="submission" date="2018-08" db="EMBL/GenBank/DDBJ databases">
        <title>A genome reference for cultivated species of the human gut microbiota.</title>
        <authorList>
            <person name="Zou Y."/>
            <person name="Xue W."/>
            <person name="Luo G."/>
        </authorList>
    </citation>
    <scope>NUCLEOTIDE SEQUENCE [LARGE SCALE GENOMIC DNA]</scope>
    <source>
        <strain evidence="3 4">OM06-2</strain>
    </source>
</reference>
<dbReference type="RefSeq" id="WP_117702709.1">
    <property type="nucleotide sequence ID" value="NZ_JAQEYB010000088.1"/>
</dbReference>
<dbReference type="InterPro" id="IPR036291">
    <property type="entry name" value="NAD(P)-bd_dom_sf"/>
</dbReference>
<evidence type="ECO:0000313" key="3">
    <source>
        <dbReference type="EMBL" id="RGM86766.1"/>
    </source>
</evidence>
<dbReference type="Gene3D" id="3.40.50.720">
    <property type="entry name" value="NAD(P)-binding Rossmann-like Domain"/>
    <property type="match status" value="1"/>
</dbReference>
<dbReference type="AlphaFoldDB" id="A0A3E4Z4Y9"/>
<sequence length="290" mass="31818">MAYSIKQIIKFLFDRRPVINLKCNILTLGPSSLLANRCAIITGGTSGIGLAIAKAYIKAGAIVIITGRNQDKLNIVSNSIRNELNTSNIYPFLLDNMDTKSFEKTFDNLLEFIKVKNLPPIDILVNNAGINCQGMPNATESEYDKVMNTNLKSAFFLSQLFGKYLIKNNIKGNILNISSASSLRPADSAYTLSKWGLRGLTLGLAKSLSQYGITVNSIAPGPTATPMILKSQQNNFYLKRIPLGRYIMPEEIANMAIFLTSEMGRSIIGDTIYMTGGAGNITFDDVKYSF</sequence>
<dbReference type="PRINTS" id="PR00081">
    <property type="entry name" value="GDHRDH"/>
</dbReference>
<dbReference type="GO" id="GO:0016616">
    <property type="term" value="F:oxidoreductase activity, acting on the CH-OH group of donors, NAD or NADP as acceptor"/>
    <property type="evidence" value="ECO:0007669"/>
    <property type="project" value="TreeGrafter"/>
</dbReference>